<dbReference type="SUPFAM" id="SSF53448">
    <property type="entry name" value="Nucleotide-diphospho-sugar transferases"/>
    <property type="match status" value="1"/>
</dbReference>
<dbReference type="PANTHER" id="PTHR34496">
    <property type="entry name" value="GLCNAC TRANSFERASE-RELATED"/>
    <property type="match status" value="1"/>
</dbReference>
<evidence type="ECO:0000313" key="1">
    <source>
        <dbReference type="EMBL" id="MEJ2869271.1"/>
    </source>
</evidence>
<dbReference type="Proteomes" id="UP001385809">
    <property type="component" value="Unassembled WGS sequence"/>
</dbReference>
<dbReference type="Pfam" id="PF11397">
    <property type="entry name" value="GlcNAc"/>
    <property type="match status" value="2"/>
</dbReference>
<name>A0ABU8MQR3_9PSEU</name>
<dbReference type="PANTHER" id="PTHR34496:SF10">
    <property type="entry name" value="GLCNAC TRANSFERASE"/>
    <property type="match status" value="1"/>
</dbReference>
<accession>A0ABU8MQR3</accession>
<keyword evidence="2" id="KW-1185">Reference proteome</keyword>
<reference evidence="1 2" key="1">
    <citation type="submission" date="2024-03" db="EMBL/GenBank/DDBJ databases">
        <title>Actinomycetospora sp. OC33-EN08, a novel actinomycete isolated from wild orchid (Aerides multiflora).</title>
        <authorList>
            <person name="Suriyachadkun C."/>
        </authorList>
    </citation>
    <scope>NUCLEOTIDE SEQUENCE [LARGE SCALE GENOMIC DNA]</scope>
    <source>
        <strain evidence="1 2">OC33-EN08</strain>
    </source>
</reference>
<protein>
    <submittedName>
        <fullName evidence="1">GlcNAc-transferase family protein</fullName>
    </submittedName>
</protein>
<evidence type="ECO:0000313" key="2">
    <source>
        <dbReference type="Proteomes" id="UP001385809"/>
    </source>
</evidence>
<dbReference type="InterPro" id="IPR029044">
    <property type="entry name" value="Nucleotide-diphossugar_trans"/>
</dbReference>
<proteinExistence type="predicted"/>
<organism evidence="1 2">
    <name type="scientific">Actinomycetospora aurantiaca</name>
    <dbReference type="NCBI Taxonomy" id="3129233"/>
    <lineage>
        <taxon>Bacteria</taxon>
        <taxon>Bacillati</taxon>
        <taxon>Actinomycetota</taxon>
        <taxon>Actinomycetes</taxon>
        <taxon>Pseudonocardiales</taxon>
        <taxon>Pseudonocardiaceae</taxon>
        <taxon>Actinomycetospora</taxon>
    </lineage>
</organism>
<dbReference type="EMBL" id="JBBEGN010000007">
    <property type="protein sequence ID" value="MEJ2869271.1"/>
    <property type="molecule type" value="Genomic_DNA"/>
</dbReference>
<comment type="caution">
    <text evidence="1">The sequence shown here is derived from an EMBL/GenBank/DDBJ whole genome shotgun (WGS) entry which is preliminary data.</text>
</comment>
<sequence length="295" mass="34150">MGGAPTPDVYVQIPAYRDGELSATLRDLYARAVRPDRLRVRVLWQRGPSDAWDPSLAGLPHLEVEEWDHQDSEGCNWARRRLQAQWRDEPYTVLLDSHHRFVDGWDELGIGMYEALRRSGVERPLLTAYLPPYDPADDPAGRDHRPFAIYPLEREGGILTRLTSYSIPRWQDRHAPVPADFLSLHFVLTEGAFNRTVPLDAGVYFFGDEVLTGLRAFTHGYDLYHPHRVLGWHAYDRARRVTHWADHAGWREVHDRSLERLRSLFLDRAASDPAFGTRRTVADYERHIVDDLVLR</sequence>
<dbReference type="RefSeq" id="WP_337695848.1">
    <property type="nucleotide sequence ID" value="NZ_JBBEGN010000007.1"/>
</dbReference>
<dbReference type="InterPro" id="IPR021067">
    <property type="entry name" value="Glycosyltransferase"/>
</dbReference>
<gene>
    <name evidence="1" type="ORF">WCD74_15960</name>
</gene>